<name>A0ABN3S7N5_9ACTN</name>
<evidence type="ECO:0000313" key="3">
    <source>
        <dbReference type="Proteomes" id="UP001501666"/>
    </source>
</evidence>
<comment type="caution">
    <text evidence="2">The sequence shown here is derived from an EMBL/GenBank/DDBJ whole genome shotgun (WGS) entry which is preliminary data.</text>
</comment>
<keyword evidence="3" id="KW-1185">Reference proteome</keyword>
<proteinExistence type="predicted"/>
<reference evidence="2 3" key="1">
    <citation type="journal article" date="2019" name="Int. J. Syst. Evol. Microbiol.">
        <title>The Global Catalogue of Microorganisms (GCM) 10K type strain sequencing project: providing services to taxonomists for standard genome sequencing and annotation.</title>
        <authorList>
            <consortium name="The Broad Institute Genomics Platform"/>
            <consortium name="The Broad Institute Genome Sequencing Center for Infectious Disease"/>
            <person name="Wu L."/>
            <person name="Ma J."/>
        </authorList>
    </citation>
    <scope>NUCLEOTIDE SEQUENCE [LARGE SCALE GENOMIC DNA]</scope>
    <source>
        <strain evidence="2 3">JCM 6835</strain>
    </source>
</reference>
<sequence>MQDFGLADPADLDAAFADRKIVKAALLRITLHVFHADDHPHIHEAMQPSLRSPRLGDPLFTRL</sequence>
<dbReference type="Pfam" id="PF06224">
    <property type="entry name" value="AlkZ-like"/>
    <property type="match status" value="1"/>
</dbReference>
<accession>A0ABN3S7N5</accession>
<organism evidence="2 3">
    <name type="scientific">Nonomuraea recticatena</name>
    <dbReference type="NCBI Taxonomy" id="46178"/>
    <lineage>
        <taxon>Bacteria</taxon>
        <taxon>Bacillati</taxon>
        <taxon>Actinomycetota</taxon>
        <taxon>Actinomycetes</taxon>
        <taxon>Streptosporangiales</taxon>
        <taxon>Streptosporangiaceae</taxon>
        <taxon>Nonomuraea</taxon>
    </lineage>
</organism>
<protein>
    <submittedName>
        <fullName evidence="2">Uncharacterized protein</fullName>
    </submittedName>
</protein>
<dbReference type="Proteomes" id="UP001501666">
    <property type="component" value="Unassembled WGS sequence"/>
</dbReference>
<dbReference type="RefSeq" id="WP_346149666.1">
    <property type="nucleotide sequence ID" value="NZ_BAAATE010000013.1"/>
</dbReference>
<feature type="region of interest" description="Disordered" evidence="1">
    <location>
        <begin position="44"/>
        <end position="63"/>
    </location>
</feature>
<gene>
    <name evidence="2" type="ORF">GCM10010412_048980</name>
</gene>
<evidence type="ECO:0000256" key="1">
    <source>
        <dbReference type="SAM" id="MobiDB-lite"/>
    </source>
</evidence>
<dbReference type="EMBL" id="BAAATE010000013">
    <property type="protein sequence ID" value="GAA2670152.1"/>
    <property type="molecule type" value="Genomic_DNA"/>
</dbReference>
<dbReference type="InterPro" id="IPR009351">
    <property type="entry name" value="AlkZ-like"/>
</dbReference>
<evidence type="ECO:0000313" key="2">
    <source>
        <dbReference type="EMBL" id="GAA2670152.1"/>
    </source>
</evidence>